<keyword evidence="2" id="KW-1185">Reference proteome</keyword>
<protein>
    <recommendedName>
        <fullName evidence="3">Deacetylase PdaC domain-containing protein</fullName>
    </recommendedName>
</protein>
<evidence type="ECO:0000313" key="1">
    <source>
        <dbReference type="EMBL" id="MDA6072611.1"/>
    </source>
</evidence>
<dbReference type="Proteomes" id="UP001212170">
    <property type="component" value="Unassembled WGS sequence"/>
</dbReference>
<sequence>MKGKINIKSSIVQFGVLFFLFIIPVKGQNTIILKDSVQIDKTFYVLEELKINTANTSNTAIYKILQSTYDIFDKPYIALPEQRIKAKKDTLSAYIAENTLRESNYGFEHYEVYYDKNDLLNVSIGIQSYGSPWETVQYFCFDLKTGENTALKFFNNQAEVLKIINKKLKQQEVKMKARTEDLVNFKIVQDNHAKITGLEFSVSEVGEYRNSGYQQFPIFVSWREINKYIMAPLKKRLL</sequence>
<accession>A0ABT4WJH5</accession>
<dbReference type="EMBL" id="JAMZNK010000071">
    <property type="protein sequence ID" value="MDA6072611.1"/>
    <property type="molecule type" value="Genomic_DNA"/>
</dbReference>
<reference evidence="1 2" key="1">
    <citation type="journal article" date="2023" name="Chemosphere">
        <title>Whole genome analysis of Flavobacterium aziz-sancarii sp. nov., isolated from Ardley Island (Antarctica), revealed a rich resistome and bioremediation potential.</title>
        <authorList>
            <person name="Otur C."/>
            <person name="Okay S."/>
            <person name="Kurt-Kizildogan A."/>
        </authorList>
    </citation>
    <scope>NUCLEOTIDE SEQUENCE [LARGE SCALE GENOMIC DNA]</scope>
    <source>
        <strain evidence="1 2">AC</strain>
    </source>
</reference>
<comment type="caution">
    <text evidence="1">The sequence shown here is derived from an EMBL/GenBank/DDBJ whole genome shotgun (WGS) entry which is preliminary data.</text>
</comment>
<gene>
    <name evidence="1" type="ORF">NJT12_23600</name>
</gene>
<organism evidence="1 2">
    <name type="scientific">Flavobacterium azizsancarii</name>
    <dbReference type="NCBI Taxonomy" id="2961580"/>
    <lineage>
        <taxon>Bacteria</taxon>
        <taxon>Pseudomonadati</taxon>
        <taxon>Bacteroidota</taxon>
        <taxon>Flavobacteriia</taxon>
        <taxon>Flavobacteriales</taxon>
        <taxon>Flavobacteriaceae</taxon>
        <taxon>Flavobacterium</taxon>
    </lineage>
</organism>
<name>A0ABT4WJH5_9FLAO</name>
<proteinExistence type="predicted"/>
<dbReference type="RefSeq" id="WP_271338572.1">
    <property type="nucleotide sequence ID" value="NZ_JAMZNK010000071.1"/>
</dbReference>
<evidence type="ECO:0008006" key="3">
    <source>
        <dbReference type="Google" id="ProtNLM"/>
    </source>
</evidence>
<evidence type="ECO:0000313" key="2">
    <source>
        <dbReference type="Proteomes" id="UP001212170"/>
    </source>
</evidence>